<organism evidence="6 7">
    <name type="scientific">Fimbriiglobus ruber</name>
    <dbReference type="NCBI Taxonomy" id="1908690"/>
    <lineage>
        <taxon>Bacteria</taxon>
        <taxon>Pseudomonadati</taxon>
        <taxon>Planctomycetota</taxon>
        <taxon>Planctomycetia</taxon>
        <taxon>Gemmatales</taxon>
        <taxon>Gemmataceae</taxon>
        <taxon>Fimbriiglobus</taxon>
    </lineage>
</organism>
<evidence type="ECO:0000256" key="3">
    <source>
        <dbReference type="ARBA" id="ARBA00031111"/>
    </source>
</evidence>
<dbReference type="GO" id="GO:0009073">
    <property type="term" value="P:aromatic amino acid family biosynthetic process"/>
    <property type="evidence" value="ECO:0007669"/>
    <property type="project" value="InterPro"/>
</dbReference>
<comment type="pathway">
    <text evidence="2">Metabolic intermediate biosynthesis; chorismate biosynthesis; chorismate from D-erythrose 4-phosphate and phosphoenolpyruvate: step 1/7.</text>
</comment>
<dbReference type="GO" id="GO:0005737">
    <property type="term" value="C:cytoplasm"/>
    <property type="evidence" value="ECO:0007669"/>
    <property type="project" value="TreeGrafter"/>
</dbReference>
<dbReference type="InterPro" id="IPR006219">
    <property type="entry name" value="DAHP_synth_1"/>
</dbReference>
<reference evidence="7" key="1">
    <citation type="submission" date="2017-06" db="EMBL/GenBank/DDBJ databases">
        <title>Genome analysis of Fimbriiglobus ruber SP5, the first member of the order Planctomycetales with confirmed chitinolytic capability.</title>
        <authorList>
            <person name="Ravin N.V."/>
            <person name="Rakitin A.L."/>
            <person name="Ivanova A.A."/>
            <person name="Beletsky A.V."/>
            <person name="Kulichevskaya I.S."/>
            <person name="Mardanov A.V."/>
            <person name="Dedysh S.N."/>
        </authorList>
    </citation>
    <scope>NUCLEOTIDE SEQUENCE [LARGE SCALE GENOMIC DNA]</scope>
    <source>
        <strain evidence="7">SP5</strain>
    </source>
</reference>
<dbReference type="PANTHER" id="PTHR21225:SF12">
    <property type="entry name" value="PHOSPHO-2-DEHYDRO-3-DEOXYHEPTONATE ALDOLASE, TYROSINE-INHIBITED"/>
    <property type="match status" value="1"/>
</dbReference>
<accession>A0A225DZV5</accession>
<dbReference type="EMBL" id="NIDE01000004">
    <property type="protein sequence ID" value="OWK43296.1"/>
    <property type="molecule type" value="Genomic_DNA"/>
</dbReference>
<proteinExistence type="predicted"/>
<dbReference type="GO" id="GO:0003849">
    <property type="term" value="F:3-deoxy-7-phosphoheptulonate synthase activity"/>
    <property type="evidence" value="ECO:0007669"/>
    <property type="project" value="InterPro"/>
</dbReference>
<protein>
    <recommendedName>
        <fullName evidence="5">3-deoxy-D-arabino-heptulosonate 7-phosphate synthase</fullName>
    </recommendedName>
    <alternativeName>
        <fullName evidence="4">DAHP synthase</fullName>
    </alternativeName>
    <alternativeName>
        <fullName evidence="3">Phospho-2-keto-3-deoxyheptonate aldolase</fullName>
    </alternativeName>
</protein>
<evidence type="ECO:0000313" key="6">
    <source>
        <dbReference type="EMBL" id="OWK43296.1"/>
    </source>
</evidence>
<keyword evidence="7" id="KW-1185">Reference proteome</keyword>
<dbReference type="Gene3D" id="3.20.20.70">
    <property type="entry name" value="Aldolase class I"/>
    <property type="match status" value="1"/>
</dbReference>
<dbReference type="SUPFAM" id="SSF51569">
    <property type="entry name" value="Aldolase"/>
    <property type="match status" value="1"/>
</dbReference>
<dbReference type="GO" id="GO:0009423">
    <property type="term" value="P:chorismate biosynthetic process"/>
    <property type="evidence" value="ECO:0007669"/>
    <property type="project" value="UniProtKB-UniPathway"/>
</dbReference>
<dbReference type="AlphaFoldDB" id="A0A225DZV5"/>
<name>A0A225DZV5_9BACT</name>
<dbReference type="UniPathway" id="UPA00053">
    <property type="reaction ID" value="UER00084"/>
</dbReference>
<evidence type="ECO:0000313" key="7">
    <source>
        <dbReference type="Proteomes" id="UP000214646"/>
    </source>
</evidence>
<evidence type="ECO:0000256" key="5">
    <source>
        <dbReference type="ARBA" id="ARBA00032193"/>
    </source>
</evidence>
<gene>
    <name evidence="6" type="ORF">FRUB_02895</name>
</gene>
<dbReference type="InterPro" id="IPR013785">
    <property type="entry name" value="Aldolase_TIM"/>
</dbReference>
<sequence length="59" mass="6611">MIESHLVEGRQELVPGTPLTYGQSITDGCLGWDQTIEVLDVLAQAVRRRRSGGVQRRDF</sequence>
<dbReference type="PANTHER" id="PTHR21225">
    <property type="entry name" value="PHOSPHO-2-DEHYDRO-3-DEOXYHEPTONATE ALDOLASE DAHP SYNTHETASE"/>
    <property type="match status" value="1"/>
</dbReference>
<evidence type="ECO:0000256" key="2">
    <source>
        <dbReference type="ARBA" id="ARBA00004688"/>
    </source>
</evidence>
<evidence type="ECO:0000256" key="1">
    <source>
        <dbReference type="ARBA" id="ARBA00003726"/>
    </source>
</evidence>
<evidence type="ECO:0000256" key="4">
    <source>
        <dbReference type="ARBA" id="ARBA00031349"/>
    </source>
</evidence>
<dbReference type="Proteomes" id="UP000214646">
    <property type="component" value="Unassembled WGS sequence"/>
</dbReference>
<comment type="caution">
    <text evidence="6">The sequence shown here is derived from an EMBL/GenBank/DDBJ whole genome shotgun (WGS) entry which is preliminary data.</text>
</comment>
<comment type="function">
    <text evidence="1">Stereospecific condensation of phosphoenolpyruvate (PEP) and D-erythrose-4-phosphate (E4P) giving rise to 3-deoxy-D-arabino-heptulosonate-7-phosphate (DAHP).</text>
</comment>